<dbReference type="SMR" id="A2GP87"/>
<dbReference type="SUPFAM" id="SSF50104">
    <property type="entry name" value="Translation proteins SH3-like domain"/>
    <property type="match status" value="1"/>
</dbReference>
<dbReference type="Proteomes" id="UP000001542">
    <property type="component" value="Unassembled WGS sequence"/>
</dbReference>
<proteinExistence type="inferred from homology"/>
<reference evidence="2" key="1">
    <citation type="submission" date="2006-10" db="EMBL/GenBank/DDBJ databases">
        <authorList>
            <person name="Amadeo P."/>
            <person name="Zhao Q."/>
            <person name="Wortman J."/>
            <person name="Fraser-Liggett C."/>
            <person name="Carlton J."/>
        </authorList>
    </citation>
    <scope>NUCLEOTIDE SEQUENCE</scope>
    <source>
        <strain evidence="2">G3</strain>
    </source>
</reference>
<dbReference type="InterPro" id="IPR000915">
    <property type="entry name" value="60S_ribosomal_eL6"/>
</dbReference>
<accession>A2GP87</accession>
<dbReference type="OrthoDB" id="2436667at2759"/>
<evidence type="ECO:0008006" key="4">
    <source>
        <dbReference type="Google" id="ProtNLM"/>
    </source>
</evidence>
<organism evidence="2 3">
    <name type="scientific">Trichomonas vaginalis (strain ATCC PRA-98 / G3)</name>
    <dbReference type="NCBI Taxonomy" id="412133"/>
    <lineage>
        <taxon>Eukaryota</taxon>
        <taxon>Metamonada</taxon>
        <taxon>Parabasalia</taxon>
        <taxon>Trichomonadida</taxon>
        <taxon>Trichomonadidae</taxon>
        <taxon>Trichomonas</taxon>
    </lineage>
</organism>
<dbReference type="EMBL" id="DS118035">
    <property type="protein sequence ID" value="EAX81030.1"/>
    <property type="molecule type" value="Genomic_DNA"/>
</dbReference>
<dbReference type="GO" id="GO:0002181">
    <property type="term" value="P:cytoplasmic translation"/>
    <property type="evidence" value="ECO:0000318"/>
    <property type="project" value="GO_Central"/>
</dbReference>
<dbReference type="InterPro" id="IPR008991">
    <property type="entry name" value="Translation_prot_SH3-like_sf"/>
</dbReference>
<dbReference type="STRING" id="5722.A2GP87"/>
<dbReference type="Gene3D" id="2.30.30.30">
    <property type="match status" value="1"/>
</dbReference>
<dbReference type="InterPro" id="IPR014722">
    <property type="entry name" value="Rib_uL2_dom2"/>
</dbReference>
<dbReference type="AlphaFoldDB" id="A2GP87"/>
<dbReference type="GO" id="GO:0003723">
    <property type="term" value="F:RNA binding"/>
    <property type="evidence" value="ECO:0000318"/>
    <property type="project" value="GO_Central"/>
</dbReference>
<dbReference type="VEuPathDB" id="TrichDB:TVAG_102980"/>
<dbReference type="KEGG" id="tva:4738477"/>
<dbReference type="GO" id="GO:0022625">
    <property type="term" value="C:cytosolic large ribosomal subunit"/>
    <property type="evidence" value="ECO:0000318"/>
    <property type="project" value="GO_Central"/>
</dbReference>
<dbReference type="FunCoup" id="A2GP87">
    <property type="interactions" value="764"/>
</dbReference>
<dbReference type="GO" id="GO:0003735">
    <property type="term" value="F:structural constituent of ribosome"/>
    <property type="evidence" value="ECO:0000318"/>
    <property type="project" value="GO_Central"/>
</dbReference>
<protein>
    <recommendedName>
        <fullName evidence="4">60S ribosomal protein L6</fullName>
    </recommendedName>
</protein>
<dbReference type="FunFam" id="2.30.30.30:FF:000070">
    <property type="entry name" value="60S ribosomal protein L6"/>
    <property type="match status" value="1"/>
</dbReference>
<dbReference type="InParanoid" id="A2GP87"/>
<gene>
    <name evidence="2" type="ORF">TVAG_102980</name>
</gene>
<reference evidence="2" key="2">
    <citation type="journal article" date="2007" name="Science">
        <title>Draft genome sequence of the sexually transmitted pathogen Trichomonas vaginalis.</title>
        <authorList>
            <person name="Carlton J.M."/>
            <person name="Hirt R.P."/>
            <person name="Silva J.C."/>
            <person name="Delcher A.L."/>
            <person name="Schatz M."/>
            <person name="Zhao Q."/>
            <person name="Wortman J.R."/>
            <person name="Bidwell S.L."/>
            <person name="Alsmark U.C.M."/>
            <person name="Besteiro S."/>
            <person name="Sicheritz-Ponten T."/>
            <person name="Noel C.J."/>
            <person name="Dacks J.B."/>
            <person name="Foster P.G."/>
            <person name="Simillion C."/>
            <person name="Van de Peer Y."/>
            <person name="Miranda-Saavedra D."/>
            <person name="Barton G.J."/>
            <person name="Westrop G.D."/>
            <person name="Mueller S."/>
            <person name="Dessi D."/>
            <person name="Fiori P.L."/>
            <person name="Ren Q."/>
            <person name="Paulsen I."/>
            <person name="Zhang H."/>
            <person name="Bastida-Corcuera F.D."/>
            <person name="Simoes-Barbosa A."/>
            <person name="Brown M.T."/>
            <person name="Hayes R.D."/>
            <person name="Mukherjee M."/>
            <person name="Okumura C.Y."/>
            <person name="Schneider R."/>
            <person name="Smith A.J."/>
            <person name="Vanacova S."/>
            <person name="Villalvazo M."/>
            <person name="Haas B.J."/>
            <person name="Pertea M."/>
            <person name="Feldblyum T.V."/>
            <person name="Utterback T.R."/>
            <person name="Shu C.L."/>
            <person name="Osoegawa K."/>
            <person name="de Jong P.J."/>
            <person name="Hrdy I."/>
            <person name="Horvathova L."/>
            <person name="Zubacova Z."/>
            <person name="Dolezal P."/>
            <person name="Malik S.B."/>
            <person name="Logsdon J.M. Jr."/>
            <person name="Henze K."/>
            <person name="Gupta A."/>
            <person name="Wang C.C."/>
            <person name="Dunne R.L."/>
            <person name="Upcroft J.A."/>
            <person name="Upcroft P."/>
            <person name="White O."/>
            <person name="Salzberg S.L."/>
            <person name="Tang P."/>
            <person name="Chiu C.-H."/>
            <person name="Lee Y.-S."/>
            <person name="Embley T.M."/>
            <person name="Coombs G.H."/>
            <person name="Mottram J.C."/>
            <person name="Tachezy J."/>
            <person name="Fraser-Liggett C.M."/>
            <person name="Johnson P.J."/>
        </authorList>
    </citation>
    <scope>NUCLEOTIDE SEQUENCE [LARGE SCALE GENOMIC DNA]</scope>
    <source>
        <strain evidence="2">G3</strain>
    </source>
</reference>
<sequence length="151" mass="16871">MTEILFIHPIEKKDKKKPTWRGIPRISFTRPAIATQVEKPTKQDRQPPVVETRPSFQIGTIVIVVGGENQGKRAVVVDLKGNGIIKIAGPHVPVNEISQDYLIATSTKLDIAKNSTEGQILAAAMKTPHMVEYLKAPFKIKKGDRVHLWKF</sequence>
<dbReference type="PANTHER" id="PTHR10715:SF0">
    <property type="entry name" value="LARGE RIBOSOMAL SUBUNIT PROTEIN EL6"/>
    <property type="match status" value="1"/>
</dbReference>
<dbReference type="PANTHER" id="PTHR10715">
    <property type="entry name" value="60S RIBOSOMAL PROTEIN L6"/>
    <property type="match status" value="1"/>
</dbReference>
<evidence type="ECO:0000256" key="1">
    <source>
        <dbReference type="ARBA" id="ARBA00010592"/>
    </source>
</evidence>
<dbReference type="VEuPathDB" id="TrichDB:TVAGG3_0873070"/>
<keyword evidence="3" id="KW-1185">Reference proteome</keyword>
<name>A2GP87_TRIV3</name>
<evidence type="ECO:0000313" key="2">
    <source>
        <dbReference type="EMBL" id="EAX81030.1"/>
    </source>
</evidence>
<dbReference type="RefSeq" id="XP_001293960.1">
    <property type="nucleotide sequence ID" value="XM_001293959.1"/>
</dbReference>
<comment type="similarity">
    <text evidence="1">Belongs to the eukaryotic ribosomal protein eL6 family.</text>
</comment>
<evidence type="ECO:0000313" key="3">
    <source>
        <dbReference type="Proteomes" id="UP000001542"/>
    </source>
</evidence>